<dbReference type="RefSeq" id="WP_025056364.1">
    <property type="nucleotide sequence ID" value="NZ_JACIFU010000004.1"/>
</dbReference>
<protein>
    <submittedName>
        <fullName evidence="1">2-methylisocitrate lyase-like PEP mutase family enzyme</fullName>
    </submittedName>
</protein>
<dbReference type="GO" id="GO:0016829">
    <property type="term" value="F:lyase activity"/>
    <property type="evidence" value="ECO:0007669"/>
    <property type="project" value="UniProtKB-KW"/>
</dbReference>
<dbReference type="EMBL" id="JACIFU010000004">
    <property type="protein sequence ID" value="MBB4175334.1"/>
    <property type="molecule type" value="Genomic_DNA"/>
</dbReference>
<comment type="caution">
    <text evidence="1">The sequence shown here is derived from an EMBL/GenBank/DDBJ whole genome shotgun (WGS) entry which is preliminary data.</text>
</comment>
<dbReference type="Proteomes" id="UP000565745">
    <property type="component" value="Unassembled WGS sequence"/>
</dbReference>
<reference evidence="1 2" key="1">
    <citation type="submission" date="2020-08" db="EMBL/GenBank/DDBJ databases">
        <title>Genomic Encyclopedia of Type Strains, Phase IV (KMG-IV): sequencing the most valuable type-strain genomes for metagenomic binning, comparative biology and taxonomic classification.</title>
        <authorList>
            <person name="Goeker M."/>
        </authorList>
    </citation>
    <scope>NUCLEOTIDE SEQUENCE [LARGE SCALE GENOMIC DNA]</scope>
    <source>
        <strain evidence="1 2">DSM 101015</strain>
    </source>
</reference>
<dbReference type="InterPro" id="IPR040442">
    <property type="entry name" value="Pyrv_kinase-like_dom_sf"/>
</dbReference>
<keyword evidence="2" id="KW-1185">Reference proteome</keyword>
<organism evidence="1 2">
    <name type="scientific">Sulfitobacter noctilucicola</name>
    <dbReference type="NCBI Taxonomy" id="1342301"/>
    <lineage>
        <taxon>Bacteria</taxon>
        <taxon>Pseudomonadati</taxon>
        <taxon>Pseudomonadota</taxon>
        <taxon>Alphaproteobacteria</taxon>
        <taxon>Rhodobacterales</taxon>
        <taxon>Roseobacteraceae</taxon>
        <taxon>Sulfitobacter</taxon>
    </lineage>
</organism>
<dbReference type="SUPFAM" id="SSF51621">
    <property type="entry name" value="Phosphoenolpyruvate/pyruvate domain"/>
    <property type="match status" value="1"/>
</dbReference>
<evidence type="ECO:0000313" key="1">
    <source>
        <dbReference type="EMBL" id="MBB4175334.1"/>
    </source>
</evidence>
<dbReference type="AlphaFoldDB" id="A0A7W6MAE5"/>
<sequence length="250" mass="26165">MNQGEKAEVFRALHQRGTPLVLWNVWDAASTKAVTQAGAKAIATGSWSVAAALGFEDGEALPLDDALRVARQIVGATVLPVSVDFEGGYAVTPQGLERNVSQLIATGVVGLNFEDRVVRGEGLHTIEDQSARIAAIRKTADDASVPLFINARTDVFFQDDGVPPAAHMEEALERAAAYAKAGADGVFVPGLSDLSLIQRLAQAQPLPVNVMRMGADISVAAFAAADVSRVSHGPGPFIAAMKALREGALV</sequence>
<dbReference type="PANTHER" id="PTHR42905">
    <property type="entry name" value="PHOSPHOENOLPYRUVATE CARBOXYLASE"/>
    <property type="match status" value="1"/>
</dbReference>
<dbReference type="Pfam" id="PF13714">
    <property type="entry name" value="PEP_mutase"/>
    <property type="match status" value="1"/>
</dbReference>
<dbReference type="OrthoDB" id="9785398at2"/>
<accession>A0A7W6MAE5</accession>
<keyword evidence="1" id="KW-0456">Lyase</keyword>
<dbReference type="CDD" id="cd00377">
    <property type="entry name" value="ICL_PEPM"/>
    <property type="match status" value="1"/>
</dbReference>
<gene>
    <name evidence="1" type="ORF">GGR93_003127</name>
</gene>
<dbReference type="PANTHER" id="PTHR42905:SF16">
    <property type="entry name" value="CARBOXYPHOSPHONOENOLPYRUVATE PHOSPHONOMUTASE-LIKE PROTEIN (AFU_ORTHOLOGUE AFUA_5G07230)"/>
    <property type="match status" value="1"/>
</dbReference>
<dbReference type="InterPro" id="IPR015813">
    <property type="entry name" value="Pyrv/PenolPyrv_kinase-like_dom"/>
</dbReference>
<name>A0A7W6MAE5_9RHOB</name>
<proteinExistence type="predicted"/>
<dbReference type="Gene3D" id="3.20.20.60">
    <property type="entry name" value="Phosphoenolpyruvate-binding domains"/>
    <property type="match status" value="1"/>
</dbReference>
<dbReference type="InterPro" id="IPR039556">
    <property type="entry name" value="ICL/PEPM"/>
</dbReference>
<evidence type="ECO:0000313" key="2">
    <source>
        <dbReference type="Proteomes" id="UP000565745"/>
    </source>
</evidence>